<proteinExistence type="predicted"/>
<keyword evidence="3" id="KW-1185">Reference proteome</keyword>
<dbReference type="EMBL" id="AP025591">
    <property type="protein sequence ID" value="BDG05850.1"/>
    <property type="molecule type" value="Genomic_DNA"/>
</dbReference>
<evidence type="ECO:0000313" key="3">
    <source>
        <dbReference type="Proteomes" id="UP001162891"/>
    </source>
</evidence>
<dbReference type="Gene3D" id="3.40.50.720">
    <property type="entry name" value="NAD(P)-binding Rossmann-like Domain"/>
    <property type="match status" value="1"/>
</dbReference>
<protein>
    <recommendedName>
        <fullName evidence="1">NAD-dependent epimerase/dehydratase domain-containing protein</fullName>
    </recommendedName>
</protein>
<organism evidence="2 3">
    <name type="scientific">Anaeromyxobacter oryzae</name>
    <dbReference type="NCBI Taxonomy" id="2918170"/>
    <lineage>
        <taxon>Bacteria</taxon>
        <taxon>Pseudomonadati</taxon>
        <taxon>Myxococcota</taxon>
        <taxon>Myxococcia</taxon>
        <taxon>Myxococcales</taxon>
        <taxon>Cystobacterineae</taxon>
        <taxon>Anaeromyxobacteraceae</taxon>
        <taxon>Anaeromyxobacter</taxon>
    </lineage>
</organism>
<dbReference type="InterPro" id="IPR036291">
    <property type="entry name" value="NAD(P)-bd_dom_sf"/>
</dbReference>
<name>A0ABN6N1K4_9BACT</name>
<evidence type="ECO:0000259" key="1">
    <source>
        <dbReference type="Pfam" id="PF01370"/>
    </source>
</evidence>
<reference evidence="3" key="1">
    <citation type="journal article" date="2022" name="Int. J. Syst. Evol. Microbiol.">
        <title>Anaeromyxobacter oryzae sp. nov., Anaeromyxobacter diazotrophicus sp. nov. and Anaeromyxobacter paludicola sp. nov., isolated from paddy soils.</title>
        <authorList>
            <person name="Itoh H."/>
            <person name="Xu Z."/>
            <person name="Mise K."/>
            <person name="Masuda Y."/>
            <person name="Ushijima N."/>
            <person name="Hayakawa C."/>
            <person name="Shiratori Y."/>
            <person name="Senoo K."/>
        </authorList>
    </citation>
    <scope>NUCLEOTIDE SEQUENCE [LARGE SCALE GENOMIC DNA]</scope>
    <source>
        <strain evidence="3">Red232</strain>
    </source>
</reference>
<dbReference type="InterPro" id="IPR051783">
    <property type="entry name" value="NAD(P)-dependent_oxidoreduct"/>
</dbReference>
<dbReference type="PANTHER" id="PTHR48079">
    <property type="entry name" value="PROTEIN YEEZ"/>
    <property type="match status" value="1"/>
</dbReference>
<dbReference type="Pfam" id="PF01370">
    <property type="entry name" value="Epimerase"/>
    <property type="match status" value="1"/>
</dbReference>
<gene>
    <name evidence="2" type="ORF">AMOR_48460</name>
</gene>
<evidence type="ECO:0000313" key="2">
    <source>
        <dbReference type="EMBL" id="BDG05850.1"/>
    </source>
</evidence>
<feature type="domain" description="NAD-dependent epimerase/dehydratase" evidence="1">
    <location>
        <begin position="3"/>
        <end position="234"/>
    </location>
</feature>
<dbReference type="Proteomes" id="UP001162891">
    <property type="component" value="Chromosome"/>
</dbReference>
<sequence>MRVITGAAGFLGRELVRALARQGAERVRCLVRPGTSPDRLALADAAASGTQLEIVPCRLEDPAALRAALRGARIVYHAAAGKKGAPASLVQATVVASEHVYRAAIAEDVHRLVLVSSFGTMGVAELRRGAVVDEDVPLERRPEARDPYSFAKHRQEALAWRYAREEGLPLAVVRPGFIFGPGQDILGSRIGLRLFGLFLHLGGRNQVPLTFVENCADAVALAGTAAGAEGRALNLVDDDLPTSAELLRRYTHEVERLRVVPVPYRALRLLSRLNAWYSDRTDGHLPAVFTPYKVDSLWKPQRYSNARAKAVLGWRPRVGMAEALDRTFAALALAPQPGVDVAPARLPWRGGTPAAREAEAHA</sequence>
<dbReference type="SUPFAM" id="SSF51735">
    <property type="entry name" value="NAD(P)-binding Rossmann-fold domains"/>
    <property type="match status" value="1"/>
</dbReference>
<dbReference type="InterPro" id="IPR001509">
    <property type="entry name" value="Epimerase_deHydtase"/>
</dbReference>
<dbReference type="PANTHER" id="PTHR48079:SF6">
    <property type="entry name" value="NAD(P)-BINDING DOMAIN-CONTAINING PROTEIN-RELATED"/>
    <property type="match status" value="1"/>
</dbReference>
<dbReference type="RefSeq" id="WP_248355024.1">
    <property type="nucleotide sequence ID" value="NZ_AP025591.1"/>
</dbReference>
<accession>A0ABN6N1K4</accession>